<dbReference type="InterPro" id="IPR025334">
    <property type="entry name" value="DUF4240"/>
</dbReference>
<keyword evidence="3" id="KW-1185">Reference proteome</keyword>
<evidence type="ECO:0000313" key="2">
    <source>
        <dbReference type="EMBL" id="SDZ29440.1"/>
    </source>
</evidence>
<sequence>MREHQFWRLIRQSQRGTHTGPGFLTTMTKSRQQVIRLRHSVESLPFFEIVRFHHILQRIHQRANSWEMWTAFGIVLGSMDDENFREAVSWLILQGRRRFTRAVAQPDLLAELEFDEDEVIDAEPLGGIIYDILVPLGNGDDVDETIAEEAIYDAFGFVGSERPDGEQLSEDLPSLAARFPKLVAKHVAPGAEALPETAVLVPKHWCPDLADQIGAP</sequence>
<feature type="domain" description="DUF4240" evidence="1">
    <location>
        <begin position="1"/>
        <end position="126"/>
    </location>
</feature>
<dbReference type="STRING" id="589385.SAMN05421504_11223"/>
<protein>
    <recommendedName>
        <fullName evidence="1">DUF4240 domain-containing protein</fullName>
    </recommendedName>
</protein>
<name>A0A1H3RUZ8_9PSEU</name>
<reference evidence="2 3" key="1">
    <citation type="submission" date="2016-10" db="EMBL/GenBank/DDBJ databases">
        <authorList>
            <person name="de Groot N.N."/>
        </authorList>
    </citation>
    <scope>NUCLEOTIDE SEQUENCE [LARGE SCALE GENOMIC DNA]</scope>
    <source>
        <strain evidence="2 3">CPCC 202699</strain>
    </source>
</reference>
<dbReference type="RefSeq" id="WP_143047255.1">
    <property type="nucleotide sequence ID" value="NZ_FNON01000012.1"/>
</dbReference>
<accession>A0A1H3RUZ8</accession>
<dbReference type="Proteomes" id="UP000199515">
    <property type="component" value="Unassembled WGS sequence"/>
</dbReference>
<proteinExistence type="predicted"/>
<dbReference type="AlphaFoldDB" id="A0A1H3RUZ8"/>
<gene>
    <name evidence="2" type="ORF">SAMN05421504_11223</name>
</gene>
<dbReference type="OrthoDB" id="6200718at2"/>
<dbReference type="Pfam" id="PF14024">
    <property type="entry name" value="DUF4240"/>
    <property type="match status" value="1"/>
</dbReference>
<organism evidence="2 3">
    <name type="scientific">Amycolatopsis xylanica</name>
    <dbReference type="NCBI Taxonomy" id="589385"/>
    <lineage>
        <taxon>Bacteria</taxon>
        <taxon>Bacillati</taxon>
        <taxon>Actinomycetota</taxon>
        <taxon>Actinomycetes</taxon>
        <taxon>Pseudonocardiales</taxon>
        <taxon>Pseudonocardiaceae</taxon>
        <taxon>Amycolatopsis</taxon>
    </lineage>
</organism>
<dbReference type="EMBL" id="FNON01000012">
    <property type="protein sequence ID" value="SDZ29440.1"/>
    <property type="molecule type" value="Genomic_DNA"/>
</dbReference>
<evidence type="ECO:0000259" key="1">
    <source>
        <dbReference type="Pfam" id="PF14024"/>
    </source>
</evidence>
<evidence type="ECO:0000313" key="3">
    <source>
        <dbReference type="Proteomes" id="UP000199515"/>
    </source>
</evidence>